<proteinExistence type="predicted"/>
<dbReference type="AlphaFoldDB" id="A0A8J3GI51"/>
<accession>A0A8J3GI51</accession>
<keyword evidence="2" id="KW-1185">Reference proteome</keyword>
<comment type="caution">
    <text evidence="1">The sequence shown here is derived from an EMBL/GenBank/DDBJ whole genome shotgun (WGS) entry which is preliminary data.</text>
</comment>
<dbReference type="EMBL" id="BMZO01000011">
    <property type="protein sequence ID" value="GHC79229.1"/>
    <property type="molecule type" value="Genomic_DNA"/>
</dbReference>
<reference evidence="1" key="1">
    <citation type="journal article" date="2014" name="Int. J. Syst. Evol. Microbiol.">
        <title>Complete genome sequence of Corynebacterium casei LMG S-19264T (=DSM 44701T), isolated from a smear-ripened cheese.</title>
        <authorList>
            <consortium name="US DOE Joint Genome Institute (JGI-PGF)"/>
            <person name="Walter F."/>
            <person name="Albersmeier A."/>
            <person name="Kalinowski J."/>
            <person name="Ruckert C."/>
        </authorList>
    </citation>
    <scope>NUCLEOTIDE SEQUENCE</scope>
    <source>
        <strain evidence="1">KCTC 42097</strain>
    </source>
</reference>
<sequence>MARRKPIEAPEAVQKLLDQYEGNHVRAIEDLIAHVEHLEREITFASLAMSYGFSRGWKPDVGAR</sequence>
<organism evidence="1 2">
    <name type="scientific">Limoniibacter endophyticus</name>
    <dbReference type="NCBI Taxonomy" id="1565040"/>
    <lineage>
        <taxon>Bacteria</taxon>
        <taxon>Pseudomonadati</taxon>
        <taxon>Pseudomonadota</taxon>
        <taxon>Alphaproteobacteria</taxon>
        <taxon>Hyphomicrobiales</taxon>
        <taxon>Bartonellaceae</taxon>
        <taxon>Limoniibacter</taxon>
    </lineage>
</organism>
<gene>
    <name evidence="1" type="ORF">GCM10010136_31620</name>
</gene>
<protein>
    <submittedName>
        <fullName evidence="1">Uncharacterized protein</fullName>
    </submittedName>
</protein>
<name>A0A8J3GI51_9HYPH</name>
<dbReference type="Proteomes" id="UP000641137">
    <property type="component" value="Unassembled WGS sequence"/>
</dbReference>
<reference evidence="1" key="2">
    <citation type="submission" date="2020-09" db="EMBL/GenBank/DDBJ databases">
        <authorList>
            <person name="Sun Q."/>
            <person name="Kim S."/>
        </authorList>
    </citation>
    <scope>NUCLEOTIDE SEQUENCE</scope>
    <source>
        <strain evidence="1">KCTC 42097</strain>
    </source>
</reference>
<evidence type="ECO:0000313" key="2">
    <source>
        <dbReference type="Proteomes" id="UP000641137"/>
    </source>
</evidence>
<evidence type="ECO:0000313" key="1">
    <source>
        <dbReference type="EMBL" id="GHC79229.1"/>
    </source>
</evidence>
<dbReference type="RefSeq" id="WP_189492412.1">
    <property type="nucleotide sequence ID" value="NZ_BMZO01000011.1"/>
</dbReference>